<reference evidence="1" key="3">
    <citation type="submission" date="2021-05" db="UniProtKB">
        <authorList>
            <consortium name="EnsemblPlants"/>
        </authorList>
    </citation>
    <scope>IDENTIFICATION</scope>
    <source>
        <strain evidence="1">cv. B73</strain>
    </source>
</reference>
<reference evidence="2" key="1">
    <citation type="journal article" date="2009" name="Science">
        <title>The B73 maize genome: complexity, diversity, and dynamics.</title>
        <authorList>
            <person name="Schnable P.S."/>
            <person name="Ware D."/>
            <person name="Fulton R.S."/>
            <person name="Stein J.C."/>
            <person name="Wei F."/>
            <person name="Pasternak S."/>
            <person name="Liang C."/>
            <person name="Zhang J."/>
            <person name="Fulton L."/>
            <person name="Graves T.A."/>
            <person name="Minx P."/>
            <person name="Reily A.D."/>
            <person name="Courtney L."/>
            <person name="Kruchowski S.S."/>
            <person name="Tomlinson C."/>
            <person name="Strong C."/>
            <person name="Delehaunty K."/>
            <person name="Fronick C."/>
            <person name="Courtney B."/>
            <person name="Rock S.M."/>
            <person name="Belter E."/>
            <person name="Du F."/>
            <person name="Kim K."/>
            <person name="Abbott R.M."/>
            <person name="Cotton M."/>
            <person name="Levy A."/>
            <person name="Marchetto P."/>
            <person name="Ochoa K."/>
            <person name="Jackson S.M."/>
            <person name="Gillam B."/>
            <person name="Chen W."/>
            <person name="Yan L."/>
            <person name="Higginbotham J."/>
            <person name="Cardenas M."/>
            <person name="Waligorski J."/>
            <person name="Applebaum E."/>
            <person name="Phelps L."/>
            <person name="Falcone J."/>
            <person name="Kanchi K."/>
            <person name="Thane T."/>
            <person name="Scimone A."/>
            <person name="Thane N."/>
            <person name="Henke J."/>
            <person name="Wang T."/>
            <person name="Ruppert J."/>
            <person name="Shah N."/>
            <person name="Rotter K."/>
            <person name="Hodges J."/>
            <person name="Ingenthron E."/>
            <person name="Cordes M."/>
            <person name="Kohlberg S."/>
            <person name="Sgro J."/>
            <person name="Delgado B."/>
            <person name="Mead K."/>
            <person name="Chinwalla A."/>
            <person name="Leonard S."/>
            <person name="Crouse K."/>
            <person name="Collura K."/>
            <person name="Kudrna D."/>
            <person name="Currie J."/>
            <person name="He R."/>
            <person name="Angelova A."/>
            <person name="Rajasekar S."/>
            <person name="Mueller T."/>
            <person name="Lomeli R."/>
            <person name="Scara G."/>
            <person name="Ko A."/>
            <person name="Delaney K."/>
            <person name="Wissotski M."/>
            <person name="Lopez G."/>
            <person name="Campos D."/>
            <person name="Braidotti M."/>
            <person name="Ashley E."/>
            <person name="Golser W."/>
            <person name="Kim H."/>
            <person name="Lee S."/>
            <person name="Lin J."/>
            <person name="Dujmic Z."/>
            <person name="Kim W."/>
            <person name="Talag J."/>
            <person name="Zuccolo A."/>
            <person name="Fan C."/>
            <person name="Sebastian A."/>
            <person name="Kramer M."/>
            <person name="Spiegel L."/>
            <person name="Nascimento L."/>
            <person name="Zutavern T."/>
            <person name="Miller B."/>
            <person name="Ambroise C."/>
            <person name="Muller S."/>
            <person name="Spooner W."/>
            <person name="Narechania A."/>
            <person name="Ren L."/>
            <person name="Wei S."/>
            <person name="Kumari S."/>
            <person name="Faga B."/>
            <person name="Levy M.J."/>
            <person name="McMahan L."/>
            <person name="Van Buren P."/>
            <person name="Vaughn M.W."/>
            <person name="Ying K."/>
            <person name="Yeh C.-T."/>
            <person name="Emrich S.J."/>
            <person name="Jia Y."/>
            <person name="Kalyanaraman A."/>
            <person name="Hsia A.-P."/>
            <person name="Barbazuk W.B."/>
            <person name="Baucom R.S."/>
            <person name="Brutnell T.P."/>
            <person name="Carpita N.C."/>
            <person name="Chaparro C."/>
            <person name="Chia J.-M."/>
            <person name="Deragon J.-M."/>
            <person name="Estill J.C."/>
            <person name="Fu Y."/>
            <person name="Jeddeloh J.A."/>
            <person name="Han Y."/>
            <person name="Lee H."/>
            <person name="Li P."/>
            <person name="Lisch D.R."/>
            <person name="Liu S."/>
            <person name="Liu Z."/>
            <person name="Nagel D.H."/>
            <person name="McCann M.C."/>
            <person name="SanMiguel P."/>
            <person name="Myers A.M."/>
            <person name="Nettleton D."/>
            <person name="Nguyen J."/>
            <person name="Penning B.W."/>
            <person name="Ponnala L."/>
            <person name="Schneider K.L."/>
            <person name="Schwartz D.C."/>
            <person name="Sharma A."/>
            <person name="Soderlund C."/>
            <person name="Springer N.M."/>
            <person name="Sun Q."/>
            <person name="Wang H."/>
            <person name="Waterman M."/>
            <person name="Westerman R."/>
            <person name="Wolfgruber T.K."/>
            <person name="Yang L."/>
            <person name="Yu Y."/>
            <person name="Zhang L."/>
            <person name="Zhou S."/>
            <person name="Zhu Q."/>
            <person name="Bennetzen J.L."/>
            <person name="Dawe R.K."/>
            <person name="Jiang J."/>
            <person name="Jiang N."/>
            <person name="Presting G.G."/>
            <person name="Wessler S.R."/>
            <person name="Aluru S."/>
            <person name="Martienssen R.A."/>
            <person name="Clifton S.W."/>
            <person name="McCombie W.R."/>
            <person name="Wing R.A."/>
            <person name="Wilson R.K."/>
        </authorList>
    </citation>
    <scope>NUCLEOTIDE SEQUENCE [LARGE SCALE GENOMIC DNA]</scope>
    <source>
        <strain evidence="2">cv. B73</strain>
    </source>
</reference>
<organism evidence="1 2">
    <name type="scientific">Zea mays</name>
    <name type="common">Maize</name>
    <dbReference type="NCBI Taxonomy" id="4577"/>
    <lineage>
        <taxon>Eukaryota</taxon>
        <taxon>Viridiplantae</taxon>
        <taxon>Streptophyta</taxon>
        <taxon>Embryophyta</taxon>
        <taxon>Tracheophyta</taxon>
        <taxon>Spermatophyta</taxon>
        <taxon>Magnoliopsida</taxon>
        <taxon>Liliopsida</taxon>
        <taxon>Poales</taxon>
        <taxon>Poaceae</taxon>
        <taxon>PACMAD clade</taxon>
        <taxon>Panicoideae</taxon>
        <taxon>Andropogonodae</taxon>
        <taxon>Andropogoneae</taxon>
        <taxon>Tripsacinae</taxon>
        <taxon>Zea</taxon>
    </lineage>
</organism>
<dbReference type="EnsemblPlants" id="Zm00001eb363930_T001">
    <property type="protein sequence ID" value="Zm00001eb363930_P001"/>
    <property type="gene ID" value="Zm00001eb363930"/>
</dbReference>
<evidence type="ECO:0000313" key="2">
    <source>
        <dbReference type="Proteomes" id="UP000007305"/>
    </source>
</evidence>
<dbReference type="Proteomes" id="UP000007305">
    <property type="component" value="Chromosome 8"/>
</dbReference>
<dbReference type="AlphaFoldDB" id="A0A804UHM3"/>
<dbReference type="Gramene" id="Zm00001eb363930_T001">
    <property type="protein sequence ID" value="Zm00001eb363930_P001"/>
    <property type="gene ID" value="Zm00001eb363930"/>
</dbReference>
<protein>
    <submittedName>
        <fullName evidence="1">Uncharacterized protein</fullName>
    </submittedName>
</protein>
<keyword evidence="2" id="KW-1185">Reference proteome</keyword>
<sequence length="175" mass="18552">MRTAGRSYNCVRGSVTNMSPSVLPGPSRQQDQAVITPAGVRPRMAWRAGGSRHRACCSSSRAKASLSVSVRPCFAICSGGQGQPTRPVALLCVRRPPAMRVASAAVHAFNSIQTGEACRISPSGRGRDGGWFLRAELSGFRNQERECESCLRATSGCNAIGAAATSMWCAAHTQR</sequence>
<reference evidence="1" key="2">
    <citation type="submission" date="2019-07" db="EMBL/GenBank/DDBJ databases">
        <authorList>
            <person name="Seetharam A."/>
            <person name="Woodhouse M."/>
            <person name="Cannon E."/>
        </authorList>
    </citation>
    <scope>NUCLEOTIDE SEQUENCE [LARGE SCALE GENOMIC DNA]</scope>
    <source>
        <strain evidence="1">cv. B73</strain>
    </source>
</reference>
<evidence type="ECO:0000313" key="1">
    <source>
        <dbReference type="EnsemblPlants" id="Zm00001eb363930_P001"/>
    </source>
</evidence>
<accession>A0A804UHM3</accession>
<proteinExistence type="predicted"/>
<dbReference type="InParanoid" id="A0A804UHM3"/>
<name>A0A804UHM3_MAIZE</name>